<dbReference type="KEGG" id="mfo:Metfor_1563"/>
<dbReference type="InParanoid" id="L0HGZ9"/>
<organism evidence="2 3">
    <name type="scientific">Methanoregula formicica (strain DSM 22288 / NBRC 105244 / SMSP)</name>
    <dbReference type="NCBI Taxonomy" id="593750"/>
    <lineage>
        <taxon>Archaea</taxon>
        <taxon>Methanobacteriati</taxon>
        <taxon>Methanobacteriota</taxon>
        <taxon>Stenosarchaea group</taxon>
        <taxon>Methanomicrobia</taxon>
        <taxon>Methanomicrobiales</taxon>
        <taxon>Methanoregulaceae</taxon>
        <taxon>Methanoregula</taxon>
    </lineage>
</organism>
<evidence type="ECO:0000256" key="1">
    <source>
        <dbReference type="SAM" id="MobiDB-lite"/>
    </source>
</evidence>
<accession>L0HGZ9</accession>
<proteinExistence type="predicted"/>
<reference evidence="3" key="1">
    <citation type="submission" date="2011-12" db="EMBL/GenBank/DDBJ databases">
        <title>Complete sequence of Methanoregula formicicum SMSP.</title>
        <authorList>
            <person name="Lucas S."/>
            <person name="Han J."/>
            <person name="Lapidus A."/>
            <person name="Cheng J.-F."/>
            <person name="Goodwin L."/>
            <person name="Pitluck S."/>
            <person name="Peters L."/>
            <person name="Ovchinnikova G."/>
            <person name="Teshima H."/>
            <person name="Detter J.C."/>
            <person name="Han C."/>
            <person name="Tapia R."/>
            <person name="Land M."/>
            <person name="Hauser L."/>
            <person name="Kyrpides N."/>
            <person name="Ivanova N."/>
            <person name="Pagani I."/>
            <person name="Imachi H."/>
            <person name="Tamaki H."/>
            <person name="Sekiguchi Y."/>
            <person name="Kamagata Y."/>
            <person name="Cadillo-Quiroz H."/>
            <person name="Zinder S."/>
            <person name="Liu W.-T."/>
            <person name="Woyke T."/>
        </authorList>
    </citation>
    <scope>NUCLEOTIDE SEQUENCE [LARGE SCALE GENOMIC DNA]</scope>
    <source>
        <strain evidence="3">DSM 22288 / NBRC 105244 / SMSP</strain>
    </source>
</reference>
<dbReference type="Proteomes" id="UP000010824">
    <property type="component" value="Chromosome"/>
</dbReference>
<dbReference type="AlphaFoldDB" id="L0HGZ9"/>
<feature type="compositionally biased region" description="Basic and acidic residues" evidence="1">
    <location>
        <begin position="16"/>
        <end position="29"/>
    </location>
</feature>
<sequence>MISLPISYTFENTNGAREEKENEMSRDWPEEISPGVSKNLRGEIRLFLPYRSVFPFFAGFPAAPFSHTPTGTGQHKAIPAGCGNAQPGPMSER</sequence>
<dbReference type="STRING" id="593750.Metfor_1563"/>
<reference evidence="2 3" key="2">
    <citation type="journal article" date="2014" name="Genome Announc.">
        <title>Complete Genome Sequence of Methanoregula formicica SMSPT, a Mesophilic Hydrogenotrophic Methanogen Isolated from a Methanogenic Upflow Anaerobic Sludge Blanket Reactor.</title>
        <authorList>
            <person name="Yamamoto K."/>
            <person name="Tamaki H."/>
            <person name="Cadillo-Quiroz H."/>
            <person name="Imachi H."/>
            <person name="Kyrpides N."/>
            <person name="Woyke T."/>
            <person name="Goodwin L."/>
            <person name="Zinder S.H."/>
            <person name="Kamagata Y."/>
            <person name="Liu W.T."/>
        </authorList>
    </citation>
    <scope>NUCLEOTIDE SEQUENCE [LARGE SCALE GENOMIC DNA]</scope>
    <source>
        <strain evidence="3">DSM 22288 / NBRC 105244 / SMSP</strain>
    </source>
</reference>
<feature type="region of interest" description="Disordered" evidence="1">
    <location>
        <begin position="13"/>
        <end position="35"/>
    </location>
</feature>
<dbReference type="HOGENOM" id="CLU_2392875_0_0_2"/>
<keyword evidence="3" id="KW-1185">Reference proteome</keyword>
<feature type="region of interest" description="Disordered" evidence="1">
    <location>
        <begin position="68"/>
        <end position="93"/>
    </location>
</feature>
<protein>
    <submittedName>
        <fullName evidence="2">Uncharacterized protein</fullName>
    </submittedName>
</protein>
<name>L0HGZ9_METFS</name>
<evidence type="ECO:0000313" key="2">
    <source>
        <dbReference type="EMBL" id="AGB02593.1"/>
    </source>
</evidence>
<gene>
    <name evidence="2" type="ordered locus">Metfor_1563</name>
</gene>
<dbReference type="EMBL" id="CP003167">
    <property type="protein sequence ID" value="AGB02593.1"/>
    <property type="molecule type" value="Genomic_DNA"/>
</dbReference>
<evidence type="ECO:0000313" key="3">
    <source>
        <dbReference type="Proteomes" id="UP000010824"/>
    </source>
</evidence>